<keyword evidence="4 10" id="KW-0808">Transferase</keyword>
<dbReference type="AlphaFoldDB" id="A0A1I0PD52"/>
<dbReference type="PANTHER" id="PTHR11987:SF53">
    <property type="entry name" value="ALPHA-2,8-SIALYLTRANSFERASE 8F-LIKE"/>
    <property type="match status" value="1"/>
</dbReference>
<evidence type="ECO:0000313" key="11">
    <source>
        <dbReference type="Proteomes" id="UP000199167"/>
    </source>
</evidence>
<dbReference type="Gene3D" id="3.90.1480.20">
    <property type="entry name" value="Glycosyl transferase family 29"/>
    <property type="match status" value="1"/>
</dbReference>
<evidence type="ECO:0000256" key="7">
    <source>
        <dbReference type="ARBA" id="ARBA00023136"/>
    </source>
</evidence>
<evidence type="ECO:0000256" key="4">
    <source>
        <dbReference type="ARBA" id="ARBA00022679"/>
    </source>
</evidence>
<dbReference type="Proteomes" id="UP000199167">
    <property type="component" value="Unassembled WGS sequence"/>
</dbReference>
<evidence type="ECO:0000256" key="8">
    <source>
        <dbReference type="ARBA" id="ARBA00023180"/>
    </source>
</evidence>
<dbReference type="InterPro" id="IPR001675">
    <property type="entry name" value="Glyco_trans_29"/>
</dbReference>
<keyword evidence="3" id="KW-0328">Glycosyltransferase</keyword>
<dbReference type="GO" id="GO:0016020">
    <property type="term" value="C:membrane"/>
    <property type="evidence" value="ECO:0007669"/>
    <property type="project" value="UniProtKB-SubCell"/>
</dbReference>
<dbReference type="GO" id="GO:0003828">
    <property type="term" value="F:alpha-N-acetylneuraminate alpha-2,8-sialyltransferase activity"/>
    <property type="evidence" value="ECO:0007669"/>
    <property type="project" value="TreeGrafter"/>
</dbReference>
<dbReference type="InterPro" id="IPR050943">
    <property type="entry name" value="Glycosyltr_29_Sialyltrsf"/>
</dbReference>
<keyword evidence="6" id="KW-1133">Transmembrane helix</keyword>
<dbReference type="Pfam" id="PF04230">
    <property type="entry name" value="PS_pyruv_trans"/>
    <property type="match status" value="1"/>
</dbReference>
<dbReference type="InterPro" id="IPR038578">
    <property type="entry name" value="GT29-like_sf"/>
</dbReference>
<dbReference type="OrthoDB" id="1123495at2"/>
<keyword evidence="8" id="KW-0325">Glycoprotein</keyword>
<dbReference type="RefSeq" id="WP_089991290.1">
    <property type="nucleotide sequence ID" value="NZ_FOIZ01000001.1"/>
</dbReference>
<dbReference type="STRING" id="364200.SAMN04488515_1125"/>
<accession>A0A1I0PD52</accession>
<comment type="subcellular location">
    <subcellularLocation>
        <location evidence="2">Endomembrane system</location>
    </subcellularLocation>
    <subcellularLocation>
        <location evidence="1">Membrane</location>
        <topology evidence="1">Single-pass membrane protein</topology>
    </subcellularLocation>
</comment>
<evidence type="ECO:0000256" key="3">
    <source>
        <dbReference type="ARBA" id="ARBA00022676"/>
    </source>
</evidence>
<name>A0A1I0PD52_9RHOB</name>
<dbReference type="PANTHER" id="PTHR11987">
    <property type="entry name" value="ALPHA-2,8-SIALYLTRANSFERASE"/>
    <property type="match status" value="1"/>
</dbReference>
<evidence type="ECO:0000313" key="10">
    <source>
        <dbReference type="EMBL" id="SEW11536.1"/>
    </source>
</evidence>
<dbReference type="GO" id="GO:0012505">
    <property type="term" value="C:endomembrane system"/>
    <property type="evidence" value="ECO:0007669"/>
    <property type="project" value="UniProtKB-SubCell"/>
</dbReference>
<feature type="domain" description="Polysaccharide pyruvyl transferase" evidence="9">
    <location>
        <begin position="418"/>
        <end position="638"/>
    </location>
</feature>
<dbReference type="EMBL" id="FOIZ01000001">
    <property type="protein sequence ID" value="SEW11536.1"/>
    <property type="molecule type" value="Genomic_DNA"/>
</dbReference>
<keyword evidence="11" id="KW-1185">Reference proteome</keyword>
<dbReference type="InterPro" id="IPR007345">
    <property type="entry name" value="Polysacch_pyruvyl_Trfase"/>
</dbReference>
<dbReference type="Pfam" id="PF00777">
    <property type="entry name" value="Glyco_transf_29"/>
    <property type="match status" value="1"/>
</dbReference>
<evidence type="ECO:0000256" key="5">
    <source>
        <dbReference type="ARBA" id="ARBA00022692"/>
    </source>
</evidence>
<keyword evidence="5" id="KW-0812">Transmembrane</keyword>
<dbReference type="GO" id="GO:0009311">
    <property type="term" value="P:oligosaccharide metabolic process"/>
    <property type="evidence" value="ECO:0007669"/>
    <property type="project" value="TreeGrafter"/>
</dbReference>
<evidence type="ECO:0000256" key="1">
    <source>
        <dbReference type="ARBA" id="ARBA00004167"/>
    </source>
</evidence>
<protein>
    <submittedName>
        <fullName evidence="10">Polysaccharide pyruvyl transferase</fullName>
    </submittedName>
</protein>
<evidence type="ECO:0000256" key="2">
    <source>
        <dbReference type="ARBA" id="ARBA00004308"/>
    </source>
</evidence>
<sequence length="696" mass="78131">MTDNAIEVANAAAARGEMDVAFNLLVREAPSPERNAGIWRFCDWLASAGFIAEAEDRLRRMLVSDHDFASDALVKLWTNYAVLDPRIKDDLCDFLSQQKTPGHARRGLRLMYFIDGASEVLFETYSTVLNGYEGTETQKDGIIADLLSISAGHGTRQQLNDALASAKGQLTLNPNRLSLHLDRYFMENGGGEICPKFTRRRAAAFTGEIDTASAEVWSRLASLETSVAIVGNSSVERGRRKGAEIDGHDIVIRFNLPKQDQAFAIDYGSKTDLIVINHSILQRLDIASLVGEHLLITGPDWDSFTVNRKAARQLIKQGNRITIIPQHIRNELTRSLLGSASSGLQVCAAVADARRGTEGVGFFGFSMTDQIGDSPTSANYFRKSRPVFRHNWKGEAAILEAIRSNQPWPDVRSARYENHWGSRQMFRPKRFRLLGDHSDYHCGSAAVMLHLRDCLAPQGVVTDDAEFDTLVVNGEGSMHHNSPAYIEKMEALKVAQDAGLETMLVNSVWQANDNRYDDVLKKLDKIYVRERASQVDLKRRHGIDATLYPDFAYYSRLDPSPKVLDFEGRMVCTDVYSTEFNTFVRWTGKKEAKFTYLDMQEFTWSELVASLKTAEILITGRQHAVYAACRAEIPFVAFPGNTHKIEGLLMAAGVDIPMCTRKADLNKLIRWARRNKASYTKLFEWLKSQPTWFPGI</sequence>
<keyword evidence="7" id="KW-0472">Membrane</keyword>
<reference evidence="10 11" key="1">
    <citation type="submission" date="2016-10" db="EMBL/GenBank/DDBJ databases">
        <authorList>
            <person name="de Groot N.N."/>
        </authorList>
    </citation>
    <scope>NUCLEOTIDE SEQUENCE [LARGE SCALE GENOMIC DNA]</scope>
    <source>
        <strain evidence="10 11">DSM 17925</strain>
    </source>
</reference>
<proteinExistence type="predicted"/>
<organism evidence="10 11">
    <name type="scientific">Cognatiyoonia koreensis</name>
    <dbReference type="NCBI Taxonomy" id="364200"/>
    <lineage>
        <taxon>Bacteria</taxon>
        <taxon>Pseudomonadati</taxon>
        <taxon>Pseudomonadota</taxon>
        <taxon>Alphaproteobacteria</taxon>
        <taxon>Rhodobacterales</taxon>
        <taxon>Paracoccaceae</taxon>
        <taxon>Cognatiyoonia</taxon>
    </lineage>
</organism>
<evidence type="ECO:0000256" key="6">
    <source>
        <dbReference type="ARBA" id="ARBA00022989"/>
    </source>
</evidence>
<evidence type="ECO:0000259" key="9">
    <source>
        <dbReference type="Pfam" id="PF04230"/>
    </source>
</evidence>
<gene>
    <name evidence="10" type="ORF">SAMN04488515_1125</name>
</gene>
<dbReference type="GO" id="GO:0006491">
    <property type="term" value="P:N-glycan processing"/>
    <property type="evidence" value="ECO:0007669"/>
    <property type="project" value="TreeGrafter"/>
</dbReference>